<organism evidence="4 5">
    <name type="scientific">Zostera marina</name>
    <name type="common">Eelgrass</name>
    <dbReference type="NCBI Taxonomy" id="29655"/>
    <lineage>
        <taxon>Eukaryota</taxon>
        <taxon>Viridiplantae</taxon>
        <taxon>Streptophyta</taxon>
        <taxon>Embryophyta</taxon>
        <taxon>Tracheophyta</taxon>
        <taxon>Spermatophyta</taxon>
        <taxon>Magnoliopsida</taxon>
        <taxon>Liliopsida</taxon>
        <taxon>Zosteraceae</taxon>
        <taxon>Zostera</taxon>
    </lineage>
</organism>
<dbReference type="PANTHER" id="PTHR31371">
    <property type="entry name" value="BNAC09G50660D PROTEIN"/>
    <property type="match status" value="1"/>
</dbReference>
<comment type="caution">
    <text evidence="4">The sequence shown here is derived from an EMBL/GenBank/DDBJ whole genome shotgun (WGS) entry which is preliminary data.</text>
</comment>
<dbReference type="EMBL" id="LFYR01001054">
    <property type="protein sequence ID" value="KMZ65275.1"/>
    <property type="molecule type" value="Genomic_DNA"/>
</dbReference>
<evidence type="ECO:0008006" key="6">
    <source>
        <dbReference type="Google" id="ProtNLM"/>
    </source>
</evidence>
<feature type="region of interest" description="Disordered" evidence="1">
    <location>
        <begin position="258"/>
        <end position="281"/>
    </location>
</feature>
<dbReference type="Proteomes" id="UP000036987">
    <property type="component" value="Unassembled WGS sequence"/>
</dbReference>
<reference evidence="5" key="1">
    <citation type="journal article" date="2016" name="Nature">
        <title>The genome of the seagrass Zostera marina reveals angiosperm adaptation to the sea.</title>
        <authorList>
            <person name="Olsen J.L."/>
            <person name="Rouze P."/>
            <person name="Verhelst B."/>
            <person name="Lin Y.-C."/>
            <person name="Bayer T."/>
            <person name="Collen J."/>
            <person name="Dattolo E."/>
            <person name="De Paoli E."/>
            <person name="Dittami S."/>
            <person name="Maumus F."/>
            <person name="Michel G."/>
            <person name="Kersting A."/>
            <person name="Lauritano C."/>
            <person name="Lohaus R."/>
            <person name="Toepel M."/>
            <person name="Tonon T."/>
            <person name="Vanneste K."/>
            <person name="Amirebrahimi M."/>
            <person name="Brakel J."/>
            <person name="Bostroem C."/>
            <person name="Chovatia M."/>
            <person name="Grimwood J."/>
            <person name="Jenkins J.W."/>
            <person name="Jueterbock A."/>
            <person name="Mraz A."/>
            <person name="Stam W.T."/>
            <person name="Tice H."/>
            <person name="Bornberg-Bauer E."/>
            <person name="Green P.J."/>
            <person name="Pearson G.A."/>
            <person name="Procaccini G."/>
            <person name="Duarte C.M."/>
            <person name="Schmutz J."/>
            <person name="Reusch T.B.H."/>
            <person name="Van de Peer Y."/>
        </authorList>
    </citation>
    <scope>NUCLEOTIDE SEQUENCE [LARGE SCALE GENOMIC DNA]</scope>
    <source>
        <strain evidence="5">cv. Finnish</strain>
    </source>
</reference>
<dbReference type="InterPro" id="IPR007700">
    <property type="entry name" value="DUF668"/>
</dbReference>
<protein>
    <recommendedName>
        <fullName evidence="6">DUF668 domain-containing protein</fullName>
    </recommendedName>
</protein>
<dbReference type="OMA" id="FNFPCGT"/>
<name>A0A0K9PAR8_ZOSMR</name>
<evidence type="ECO:0000313" key="4">
    <source>
        <dbReference type="EMBL" id="KMZ65275.1"/>
    </source>
</evidence>
<feature type="compositionally biased region" description="Polar residues" evidence="1">
    <location>
        <begin position="329"/>
        <end position="342"/>
    </location>
</feature>
<evidence type="ECO:0000256" key="1">
    <source>
        <dbReference type="SAM" id="MobiDB-lite"/>
    </source>
</evidence>
<dbReference type="InterPro" id="IPR021864">
    <property type="entry name" value="DUF3475"/>
</dbReference>
<dbReference type="Pfam" id="PF11961">
    <property type="entry name" value="DUF3475"/>
    <property type="match status" value="1"/>
</dbReference>
<feature type="domain" description="DUF668" evidence="2">
    <location>
        <begin position="375"/>
        <end position="464"/>
    </location>
</feature>
<dbReference type="GO" id="GO:0045927">
    <property type="term" value="P:positive regulation of growth"/>
    <property type="evidence" value="ECO:0007669"/>
    <property type="project" value="InterPro"/>
</dbReference>
<dbReference type="Pfam" id="PF05003">
    <property type="entry name" value="DUF668"/>
    <property type="match status" value="1"/>
</dbReference>
<accession>A0A0K9PAR8</accession>
<feature type="region of interest" description="Disordered" evidence="1">
    <location>
        <begin position="317"/>
        <end position="355"/>
    </location>
</feature>
<dbReference type="OrthoDB" id="2018987at2759"/>
<sequence length="541" mass="61904">MVAEQSWVIPKKKGLKKNTVTTVKTAETIGILSFEVANAMFKVISLHKSLSKSDISKLHSDILNCHAIRTMVSCDESYLLHLVLAEKLDELNHVAALVSRLGRWRCTEQALVGFEHVYADLLKGRIEVGRLAFLVKDMERTVKKMEKYVSSTASLYSELGVLNDLEQGVKKQQLTAQHHHDETRRSFEQKIQWQQHDVRHLRDTSLWNQDYDKIVGLMARAVCTIYSKIRFVFREDLTATHIERSLSSHTEHRQIVRSQTFPAHHHNNHRRQISESRSPRKDRLTNIHLRSGMGSPAFACGTSPGRLFMECLSLTSSTTSKDDDDNRENLNPSFAETTSTKSHLSRHSSDLGNGGGGFLRYGPKSRVTKHAPPSTVGASGLALHYANIVIIIEKFLRYPHLIGDEARDDLYHMLPMSLRISLRKSLESYVKNLAIYDAPLAHEWKDTLASLLVWLAPMAHNMIRWQAERNFEQQQQHQIGLKTNVLLIQTLYFVDREKLEKLICELLVGLNYICRYEHQQNALLSCGSVDFDQCVNWQLNY</sequence>
<dbReference type="AlphaFoldDB" id="A0A0K9PAR8"/>
<evidence type="ECO:0000259" key="3">
    <source>
        <dbReference type="Pfam" id="PF11961"/>
    </source>
</evidence>
<keyword evidence="5" id="KW-1185">Reference proteome</keyword>
<feature type="domain" description="DUF3475" evidence="3">
    <location>
        <begin position="31"/>
        <end position="87"/>
    </location>
</feature>
<evidence type="ECO:0000259" key="2">
    <source>
        <dbReference type="Pfam" id="PF05003"/>
    </source>
</evidence>
<proteinExistence type="predicted"/>
<evidence type="ECO:0000313" key="5">
    <source>
        <dbReference type="Proteomes" id="UP000036987"/>
    </source>
</evidence>
<feature type="compositionally biased region" description="Basic and acidic residues" evidence="1">
    <location>
        <begin position="272"/>
        <end position="281"/>
    </location>
</feature>
<gene>
    <name evidence="4" type="ORF">ZOSMA_32G00590</name>
</gene>
<dbReference type="PANTHER" id="PTHR31371:SF2">
    <property type="entry name" value="PLANT_PROTEIN (DUF668)"/>
    <property type="match status" value="1"/>
</dbReference>